<feature type="domain" description="Cell wall hydrolase SleB" evidence="2">
    <location>
        <begin position="295"/>
        <end position="405"/>
    </location>
</feature>
<dbReference type="Gene3D" id="1.10.10.2520">
    <property type="entry name" value="Cell wall hydrolase SleB, domain 1"/>
    <property type="match status" value="1"/>
</dbReference>
<sequence length="413" mass="44490">MLHCHSQCRSSGVLESSPVKPVFASRRGIATPRKSSLLSIVVVGAGFVFGFPTVAAYQDMASYVAGTDASDARWRSVVEKSVAGSIHAAEMPFVDSTVTGSISGGGMRAPGVGAVAFRAKNGSTSETPDEDRVNRSEKRGRIVNVTPVAPPKSFNAGSVFKRTSMLTHPNLDGADIIMAFDRPQTLGQEIEIAGAFHPRARKKVDPAIPAMLASLVTNTKPDVLATAYAPAKPDFAELSPFATLLKGEADPNEGRFIPPMGDGDHAWMKKPLPAAVFSEAEQKCLTAGVYFEARGETVKGQAAVAQVILNRVRNPAYPDTICGVVYQNDHWRNRCQFSFACDGIRDRVASPAHWAMARDVSMAVTAGKIFIPEVGSSTHYHATYVNPRWAGTMEKMKKIGLHVFYRTHNGGWN</sequence>
<evidence type="ECO:0000259" key="2">
    <source>
        <dbReference type="Pfam" id="PF07486"/>
    </source>
</evidence>
<keyword evidence="1" id="KW-0472">Membrane</keyword>
<dbReference type="GO" id="GO:0016787">
    <property type="term" value="F:hydrolase activity"/>
    <property type="evidence" value="ECO:0007669"/>
    <property type="project" value="UniProtKB-KW"/>
</dbReference>
<dbReference type="OrthoDB" id="9785345at2"/>
<name>A0A3S0G6X1_9HYPH</name>
<accession>A0A3S0G6X1</accession>
<proteinExistence type="predicted"/>
<dbReference type="InterPro" id="IPR042047">
    <property type="entry name" value="SleB_dom1"/>
</dbReference>
<dbReference type="AlphaFoldDB" id="A0A3S0G6X1"/>
<organism evidence="3 4">
    <name type="scientific">Aquibium carbonis</name>
    <dbReference type="NCBI Taxonomy" id="2495581"/>
    <lineage>
        <taxon>Bacteria</taxon>
        <taxon>Pseudomonadati</taxon>
        <taxon>Pseudomonadota</taxon>
        <taxon>Alphaproteobacteria</taxon>
        <taxon>Hyphomicrobiales</taxon>
        <taxon>Phyllobacteriaceae</taxon>
        <taxon>Aquibium</taxon>
    </lineage>
</organism>
<dbReference type="Proteomes" id="UP000278398">
    <property type="component" value="Unassembled WGS sequence"/>
</dbReference>
<keyword evidence="1" id="KW-1133">Transmembrane helix</keyword>
<keyword evidence="3" id="KW-0378">Hydrolase</keyword>
<dbReference type="InterPro" id="IPR011105">
    <property type="entry name" value="Cell_wall_hydrolase_SleB"/>
</dbReference>
<dbReference type="EMBL" id="RWKW01000064">
    <property type="protein sequence ID" value="RST85138.1"/>
    <property type="molecule type" value="Genomic_DNA"/>
</dbReference>
<comment type="caution">
    <text evidence="3">The sequence shown here is derived from an EMBL/GenBank/DDBJ whole genome shotgun (WGS) entry which is preliminary data.</text>
</comment>
<dbReference type="Pfam" id="PF07486">
    <property type="entry name" value="Hydrolase_2"/>
    <property type="match status" value="1"/>
</dbReference>
<evidence type="ECO:0000313" key="4">
    <source>
        <dbReference type="Proteomes" id="UP000278398"/>
    </source>
</evidence>
<evidence type="ECO:0000256" key="1">
    <source>
        <dbReference type="SAM" id="Phobius"/>
    </source>
</evidence>
<evidence type="ECO:0000313" key="3">
    <source>
        <dbReference type="EMBL" id="RST85138.1"/>
    </source>
</evidence>
<reference evidence="3 4" key="1">
    <citation type="submission" date="2018-12" db="EMBL/GenBank/DDBJ databases">
        <title>Mesorhizobium carbonis sp. nov., isolated from coal mine water.</title>
        <authorList>
            <person name="Xin W."/>
            <person name="Xu Z."/>
            <person name="Xiang F."/>
            <person name="Zhang J."/>
            <person name="Xi L."/>
            <person name="Liu J."/>
        </authorList>
    </citation>
    <scope>NUCLEOTIDE SEQUENCE [LARGE SCALE GENOMIC DNA]</scope>
    <source>
        <strain evidence="3 4">B2.3</strain>
    </source>
</reference>
<keyword evidence="4" id="KW-1185">Reference proteome</keyword>
<gene>
    <name evidence="3" type="ORF">EJC49_17255</name>
</gene>
<feature type="transmembrane region" description="Helical" evidence="1">
    <location>
        <begin position="36"/>
        <end position="57"/>
    </location>
</feature>
<protein>
    <submittedName>
        <fullName evidence="3">Cell wall hydrolase</fullName>
    </submittedName>
</protein>
<keyword evidence="1" id="KW-0812">Transmembrane</keyword>